<evidence type="ECO:0000256" key="10">
    <source>
        <dbReference type="RuleBase" id="RU364005"/>
    </source>
</evidence>
<proteinExistence type="inferred from homology"/>
<evidence type="ECO:0000256" key="7">
    <source>
        <dbReference type="ARBA" id="ARBA00023114"/>
    </source>
</evidence>
<dbReference type="EMBL" id="VITY01000029">
    <property type="protein sequence ID" value="TWB86071.1"/>
    <property type="molecule type" value="Genomic_DNA"/>
</dbReference>
<gene>
    <name evidence="11" type="ORF">FBZ93_12911</name>
</gene>
<dbReference type="Pfam" id="PF02530">
    <property type="entry name" value="Porin_2"/>
    <property type="match status" value="1"/>
</dbReference>
<comment type="domain">
    <text evidence="10">Consists of 16-stranded beta-barrel sheets, with large surface-exposed loops, that form a transmembrane pore at the center of each barrel. The pore is partially ocluded by a peptide loop that folds into the pore lumen.</text>
</comment>
<keyword evidence="4 10" id="KW-0812">Transmembrane</keyword>
<dbReference type="GO" id="GO:0015288">
    <property type="term" value="F:porin activity"/>
    <property type="evidence" value="ECO:0007669"/>
    <property type="project" value="UniProtKB-KW"/>
</dbReference>
<evidence type="ECO:0000313" key="11">
    <source>
        <dbReference type="EMBL" id="TWB86071.1"/>
    </source>
</evidence>
<dbReference type="RefSeq" id="WP_146993171.1">
    <property type="nucleotide sequence ID" value="NZ_VITY01000029.1"/>
</dbReference>
<dbReference type="GO" id="GO:0006811">
    <property type="term" value="P:monoatomic ion transport"/>
    <property type="evidence" value="ECO:0007669"/>
    <property type="project" value="UniProtKB-KW"/>
</dbReference>
<comment type="similarity">
    <text evidence="1 10">Belongs to the alphaproteobacteria porin family.</text>
</comment>
<evidence type="ECO:0000256" key="3">
    <source>
        <dbReference type="ARBA" id="ARBA00022452"/>
    </source>
</evidence>
<evidence type="ECO:0000256" key="9">
    <source>
        <dbReference type="ARBA" id="ARBA00023237"/>
    </source>
</evidence>
<protein>
    <recommendedName>
        <fullName evidence="10">Porin</fullName>
    </recommendedName>
</protein>
<comment type="subcellular location">
    <subcellularLocation>
        <location evidence="10">Cell outer membrane</location>
        <topology evidence="10">Multi-pass membrane protein</topology>
    </subcellularLocation>
</comment>
<keyword evidence="12" id="KW-1185">Reference proteome</keyword>
<dbReference type="GO" id="GO:0009279">
    <property type="term" value="C:cell outer membrane"/>
    <property type="evidence" value="ECO:0007669"/>
    <property type="project" value="UniProtKB-SubCell"/>
</dbReference>
<evidence type="ECO:0000256" key="8">
    <source>
        <dbReference type="ARBA" id="ARBA00023136"/>
    </source>
</evidence>
<keyword evidence="5 10" id="KW-0732">Signal</keyword>
<dbReference type="InterPro" id="IPR003684">
    <property type="entry name" value="Porin_alphabac"/>
</dbReference>
<dbReference type="GO" id="GO:0046930">
    <property type="term" value="C:pore complex"/>
    <property type="evidence" value="ECO:0007669"/>
    <property type="project" value="UniProtKB-KW"/>
</dbReference>
<name>A0A560KS24_9BRAD</name>
<feature type="signal peptide" evidence="10">
    <location>
        <begin position="1"/>
        <end position="22"/>
    </location>
</feature>
<evidence type="ECO:0000313" key="12">
    <source>
        <dbReference type="Proteomes" id="UP000321304"/>
    </source>
</evidence>
<organism evidence="11 12">
    <name type="scientific">Bradyrhizobium macuxiense</name>
    <dbReference type="NCBI Taxonomy" id="1755647"/>
    <lineage>
        <taxon>Bacteria</taxon>
        <taxon>Pseudomonadati</taxon>
        <taxon>Pseudomonadota</taxon>
        <taxon>Alphaproteobacteria</taxon>
        <taxon>Hyphomicrobiales</taxon>
        <taxon>Nitrobacteraceae</taxon>
        <taxon>Bradyrhizobium</taxon>
    </lineage>
</organism>
<comment type="function">
    <text evidence="10">Forms passive diffusion pores that allow small molecular weight hydrophilic materials across the outer membrane.</text>
</comment>
<evidence type="ECO:0000256" key="5">
    <source>
        <dbReference type="ARBA" id="ARBA00022729"/>
    </source>
</evidence>
<evidence type="ECO:0000256" key="4">
    <source>
        <dbReference type="ARBA" id="ARBA00022692"/>
    </source>
</evidence>
<evidence type="ECO:0000256" key="2">
    <source>
        <dbReference type="ARBA" id="ARBA00022448"/>
    </source>
</evidence>
<feature type="chain" id="PRO_5022260682" description="Porin" evidence="10">
    <location>
        <begin position="23"/>
        <end position="510"/>
    </location>
</feature>
<comment type="caution">
    <text evidence="11">The sequence shown here is derived from an EMBL/GenBank/DDBJ whole genome shotgun (WGS) entry which is preliminary data.</text>
</comment>
<keyword evidence="2 10" id="KW-0813">Transport</keyword>
<keyword evidence="9 10" id="KW-0998">Cell outer membrane</keyword>
<keyword evidence="7 10" id="KW-0626">Porin</keyword>
<reference evidence="11 12" key="1">
    <citation type="submission" date="2019-06" db="EMBL/GenBank/DDBJ databases">
        <title>Genomic Encyclopedia of Type Strains, Phase IV (KMG-V): Genome sequencing to study the core and pangenomes of soil and plant-associated prokaryotes.</title>
        <authorList>
            <person name="Whitman W."/>
        </authorList>
    </citation>
    <scope>NUCLEOTIDE SEQUENCE [LARGE SCALE GENOMIC DNA]</scope>
    <source>
        <strain evidence="11 12">BR 10355</strain>
    </source>
</reference>
<accession>A0A560KS24</accession>
<dbReference type="AlphaFoldDB" id="A0A560KS24"/>
<keyword evidence="3 10" id="KW-1134">Transmembrane beta strand</keyword>
<sequence length="510" mass="54270">MKLTRTLILGAAAALAGAEARAADLPAKAKPIEYVKVCSLYGPGFYYIPGTDTCIKLGGYLRAWTTVRSNIQGYPADEGPGGAQNRFSNAYSWRAREALSIDTRTATEYGTVRTFFQAAFQWSDGNYSGQGNGTSVYQSIGGVSAPNNANPGAVAGGAMWFQDAFIQFAGFTIGKTLSQFSAPWADYPANWYELVGSGGFEKVNQFTYTADFGQGITASFSAQDQVQNYTTSIWNMGAATAAGLAFGSYGGNDFAGTIAPDFVAMLRVDQPWGLFQASFAAHDNHAAYYGASEITGHPDDKWGWAGQLALSIKNLPTGPGDTINIQGVYTDGASRYNFSSLNGTNFAMYGGTNLAGAYQSVGIAGVSDSVFVPGGGQELTKTFGFNGGFTHNWDRHWATSLYGALAAVRYNSTAKGYICGAFVTGLALSSGLAGCNPDFNYASIGTYTSWTPVKNLTFLADVNYMMLDQKWASGSTVTLPLQSGIAKPGAVYELKNQNSLTMLLHAQRNW</sequence>
<evidence type="ECO:0000256" key="6">
    <source>
        <dbReference type="ARBA" id="ARBA00023065"/>
    </source>
</evidence>
<keyword evidence="8 10" id="KW-0472">Membrane</keyword>
<evidence type="ECO:0000256" key="1">
    <source>
        <dbReference type="ARBA" id="ARBA00009521"/>
    </source>
</evidence>
<dbReference type="OrthoDB" id="7801681at2"/>
<dbReference type="Proteomes" id="UP000321304">
    <property type="component" value="Unassembled WGS sequence"/>
</dbReference>
<keyword evidence="6 10" id="KW-0406">Ion transport</keyword>